<protein>
    <submittedName>
        <fullName evidence="3">Alpha/beta hydrolase</fullName>
    </submittedName>
</protein>
<dbReference type="PRINTS" id="PR00412">
    <property type="entry name" value="EPOXHYDRLASE"/>
</dbReference>
<dbReference type="RefSeq" id="WP_344719158.1">
    <property type="nucleotide sequence ID" value="NZ_BAAAYG010000004.1"/>
</dbReference>
<evidence type="ECO:0000256" key="1">
    <source>
        <dbReference type="ARBA" id="ARBA00022801"/>
    </source>
</evidence>
<name>A0ABP6RB48_9MICC</name>
<dbReference type="SUPFAM" id="SSF53474">
    <property type="entry name" value="alpha/beta-Hydrolases"/>
    <property type="match status" value="1"/>
</dbReference>
<comment type="caution">
    <text evidence="3">The sequence shown here is derived from an EMBL/GenBank/DDBJ whole genome shotgun (WGS) entry which is preliminary data.</text>
</comment>
<keyword evidence="4" id="KW-1185">Reference proteome</keyword>
<dbReference type="InterPro" id="IPR050266">
    <property type="entry name" value="AB_hydrolase_sf"/>
</dbReference>
<dbReference type="Gene3D" id="3.40.50.1820">
    <property type="entry name" value="alpha/beta hydrolase"/>
    <property type="match status" value="1"/>
</dbReference>
<feature type="domain" description="AB hydrolase-1" evidence="2">
    <location>
        <begin position="41"/>
        <end position="276"/>
    </location>
</feature>
<proteinExistence type="predicted"/>
<dbReference type="GO" id="GO:0016787">
    <property type="term" value="F:hydrolase activity"/>
    <property type="evidence" value="ECO:0007669"/>
    <property type="project" value="UniProtKB-KW"/>
</dbReference>
<evidence type="ECO:0000313" key="3">
    <source>
        <dbReference type="EMBL" id="GAA3283198.1"/>
    </source>
</evidence>
<dbReference type="Pfam" id="PF00561">
    <property type="entry name" value="Abhydrolase_1"/>
    <property type="match status" value="1"/>
</dbReference>
<dbReference type="InterPro" id="IPR000639">
    <property type="entry name" value="Epox_hydrolase-like"/>
</dbReference>
<dbReference type="InterPro" id="IPR000073">
    <property type="entry name" value="AB_hydrolase_1"/>
</dbReference>
<accession>A0ABP6RB48</accession>
<keyword evidence="1 3" id="KW-0378">Hydrolase</keyword>
<evidence type="ECO:0000313" key="4">
    <source>
        <dbReference type="Proteomes" id="UP001501736"/>
    </source>
</evidence>
<organism evidence="3 4">
    <name type="scientific">Nesterenkonia halobia</name>
    <dbReference type="NCBI Taxonomy" id="37922"/>
    <lineage>
        <taxon>Bacteria</taxon>
        <taxon>Bacillati</taxon>
        <taxon>Actinomycetota</taxon>
        <taxon>Actinomycetes</taxon>
        <taxon>Micrococcales</taxon>
        <taxon>Micrococcaceae</taxon>
        <taxon>Nesterenkonia</taxon>
    </lineage>
</organism>
<sequence length="292" mass="31376">MTQDERPADTPSDLQLLDAGDGLRIGCLRHPPESPADDATPVVLLHGGGLDHRMWRRQLDAGLPRPLIALDARGHGWTEAPRDAAFRHGDDVVAALDALHVDRALLVGLSMGAATAVDAGLEHPDRVAGIVACGAGTSEPTFSDPWMLEQLDAQRRAAENLDPEAWIRTALQFAAGPHRELAAVDAEVVAELETMLRRTLSVHIVGQDGPRAPTPATPVQDTWERLGGLQVPVLGVVGSLDADDHLRMVGELVDRCPRARLVTVDAAAHYPPLERPEEFTATLREFLAALEA</sequence>
<reference evidence="4" key="1">
    <citation type="journal article" date="2019" name="Int. J. Syst. Evol. Microbiol.">
        <title>The Global Catalogue of Microorganisms (GCM) 10K type strain sequencing project: providing services to taxonomists for standard genome sequencing and annotation.</title>
        <authorList>
            <consortium name="The Broad Institute Genomics Platform"/>
            <consortium name="The Broad Institute Genome Sequencing Center for Infectious Disease"/>
            <person name="Wu L."/>
            <person name="Ma J."/>
        </authorList>
    </citation>
    <scope>NUCLEOTIDE SEQUENCE [LARGE SCALE GENOMIC DNA]</scope>
    <source>
        <strain evidence="4">JCM 11483</strain>
    </source>
</reference>
<dbReference type="Proteomes" id="UP001501736">
    <property type="component" value="Unassembled WGS sequence"/>
</dbReference>
<dbReference type="PANTHER" id="PTHR43798">
    <property type="entry name" value="MONOACYLGLYCEROL LIPASE"/>
    <property type="match status" value="1"/>
</dbReference>
<gene>
    <name evidence="3" type="ORF">GCM10020260_11550</name>
</gene>
<dbReference type="PANTHER" id="PTHR43798:SF31">
    <property type="entry name" value="AB HYDROLASE SUPERFAMILY PROTEIN YCLE"/>
    <property type="match status" value="1"/>
</dbReference>
<dbReference type="InterPro" id="IPR029058">
    <property type="entry name" value="AB_hydrolase_fold"/>
</dbReference>
<evidence type="ECO:0000259" key="2">
    <source>
        <dbReference type="Pfam" id="PF00561"/>
    </source>
</evidence>
<dbReference type="EMBL" id="BAAAYG010000004">
    <property type="protein sequence ID" value="GAA3283198.1"/>
    <property type="molecule type" value="Genomic_DNA"/>
</dbReference>